<proteinExistence type="predicted"/>
<sequence>MALNGHLPKYFLFFGGFGRGRERQAASNELRAASERQERRQRGSQAARGKASYELRAVSCEQKAGRGRNQDGG</sequence>
<organism evidence="2 3">
    <name type="scientific">Paraflavitalea soli</name>
    <dbReference type="NCBI Taxonomy" id="2315862"/>
    <lineage>
        <taxon>Bacteria</taxon>
        <taxon>Pseudomonadati</taxon>
        <taxon>Bacteroidota</taxon>
        <taxon>Chitinophagia</taxon>
        <taxon>Chitinophagales</taxon>
        <taxon>Chitinophagaceae</taxon>
        <taxon>Paraflavitalea</taxon>
    </lineage>
</organism>
<feature type="region of interest" description="Disordered" evidence="1">
    <location>
        <begin position="24"/>
        <end position="73"/>
    </location>
</feature>
<dbReference type="KEGG" id="pseg:D3H65_24375"/>
<dbReference type="AlphaFoldDB" id="A0A3B7MV37"/>
<evidence type="ECO:0000256" key="1">
    <source>
        <dbReference type="SAM" id="MobiDB-lite"/>
    </source>
</evidence>
<feature type="compositionally biased region" description="Basic and acidic residues" evidence="1">
    <location>
        <begin position="32"/>
        <end position="41"/>
    </location>
</feature>
<reference evidence="2 3" key="1">
    <citation type="submission" date="2018-09" db="EMBL/GenBank/DDBJ databases">
        <title>Genome sequencing of strain 6GH32-13.</title>
        <authorList>
            <person name="Weon H.-Y."/>
            <person name="Heo J."/>
            <person name="Kwon S.-W."/>
        </authorList>
    </citation>
    <scope>NUCLEOTIDE SEQUENCE [LARGE SCALE GENOMIC DNA]</scope>
    <source>
        <strain evidence="2 3">5GH32-13</strain>
    </source>
</reference>
<accession>A0A3B7MV37</accession>
<dbReference type="Proteomes" id="UP000263900">
    <property type="component" value="Chromosome"/>
</dbReference>
<dbReference type="EMBL" id="CP032157">
    <property type="protein sequence ID" value="AXY76930.1"/>
    <property type="molecule type" value="Genomic_DNA"/>
</dbReference>
<gene>
    <name evidence="2" type="ORF">D3H65_24375</name>
</gene>
<name>A0A3B7MV37_9BACT</name>
<evidence type="ECO:0000313" key="2">
    <source>
        <dbReference type="EMBL" id="AXY76930.1"/>
    </source>
</evidence>
<keyword evidence="3" id="KW-1185">Reference proteome</keyword>
<protein>
    <submittedName>
        <fullName evidence="2">Uncharacterized protein</fullName>
    </submittedName>
</protein>
<evidence type="ECO:0000313" key="3">
    <source>
        <dbReference type="Proteomes" id="UP000263900"/>
    </source>
</evidence>